<proteinExistence type="predicted"/>
<dbReference type="AlphaFoldDB" id="A0AA36FFB7"/>
<accession>A0AA36FFB7</accession>
<protein>
    <submittedName>
        <fullName evidence="1">Uncharacterized protein</fullName>
    </submittedName>
</protein>
<dbReference type="Proteomes" id="UP001162480">
    <property type="component" value="Chromosome 14"/>
</dbReference>
<gene>
    <name evidence="1" type="ORF">OCTVUL_1B018286</name>
</gene>
<organism evidence="1 2">
    <name type="scientific">Octopus vulgaris</name>
    <name type="common">Common octopus</name>
    <dbReference type="NCBI Taxonomy" id="6645"/>
    <lineage>
        <taxon>Eukaryota</taxon>
        <taxon>Metazoa</taxon>
        <taxon>Spiralia</taxon>
        <taxon>Lophotrochozoa</taxon>
        <taxon>Mollusca</taxon>
        <taxon>Cephalopoda</taxon>
        <taxon>Coleoidea</taxon>
        <taxon>Octopodiformes</taxon>
        <taxon>Octopoda</taxon>
        <taxon>Incirrata</taxon>
        <taxon>Octopodidae</taxon>
        <taxon>Octopus</taxon>
    </lineage>
</organism>
<dbReference type="EMBL" id="OX597827">
    <property type="protein sequence ID" value="CAI9732518.1"/>
    <property type="molecule type" value="Genomic_DNA"/>
</dbReference>
<name>A0AA36FFB7_OCTVU</name>
<evidence type="ECO:0000313" key="2">
    <source>
        <dbReference type="Proteomes" id="UP001162480"/>
    </source>
</evidence>
<keyword evidence="2" id="KW-1185">Reference proteome</keyword>
<evidence type="ECO:0000313" key="1">
    <source>
        <dbReference type="EMBL" id="CAI9732518.1"/>
    </source>
</evidence>
<sequence>MHKHMQRPVGVLSTASEIFGLKIKIRKTKVQYQPSTMPTHEENIRVNDINLKTVQDLESSLVNVKSLPSFFVLATLKDWRQAPPEANSTRKIKPIIHLQY</sequence>
<reference evidence="1" key="1">
    <citation type="submission" date="2023-08" db="EMBL/GenBank/DDBJ databases">
        <authorList>
            <person name="Alioto T."/>
            <person name="Alioto T."/>
            <person name="Gomez Garrido J."/>
        </authorList>
    </citation>
    <scope>NUCLEOTIDE SEQUENCE</scope>
</reference>